<protein>
    <submittedName>
        <fullName evidence="1">Uncharacterized protein</fullName>
    </submittedName>
</protein>
<comment type="caution">
    <text evidence="1">The sequence shown here is derived from an EMBL/GenBank/DDBJ whole genome shotgun (WGS) entry which is preliminary data.</text>
</comment>
<gene>
    <name evidence="1" type="ORF">K7X08_013626</name>
</gene>
<proteinExistence type="predicted"/>
<dbReference type="Proteomes" id="UP001152561">
    <property type="component" value="Unassembled WGS sequence"/>
</dbReference>
<evidence type="ECO:0000313" key="1">
    <source>
        <dbReference type="EMBL" id="KAJ8539374.1"/>
    </source>
</evidence>
<accession>A0A9Q1LP38</accession>
<dbReference type="EMBL" id="JAJAGQ010000016">
    <property type="protein sequence ID" value="KAJ8539374.1"/>
    <property type="molecule type" value="Genomic_DNA"/>
</dbReference>
<dbReference type="AlphaFoldDB" id="A0A9Q1LP38"/>
<evidence type="ECO:0000313" key="2">
    <source>
        <dbReference type="Proteomes" id="UP001152561"/>
    </source>
</evidence>
<reference evidence="2" key="1">
    <citation type="journal article" date="2023" name="Proc. Natl. Acad. Sci. U.S.A.">
        <title>Genomic and structural basis for evolution of tropane alkaloid biosynthesis.</title>
        <authorList>
            <person name="Wanga Y.-J."/>
            <person name="Taina T."/>
            <person name="Yua J.-Y."/>
            <person name="Lia J."/>
            <person name="Xua B."/>
            <person name="Chenc J."/>
            <person name="D'Auriad J.C."/>
            <person name="Huanga J.-P."/>
            <person name="Huanga S.-X."/>
        </authorList>
    </citation>
    <scope>NUCLEOTIDE SEQUENCE [LARGE SCALE GENOMIC DNA]</scope>
    <source>
        <strain evidence="2">cv. KIB-2019</strain>
    </source>
</reference>
<name>A0A9Q1LP38_9SOLA</name>
<organism evidence="1 2">
    <name type="scientific">Anisodus acutangulus</name>
    <dbReference type="NCBI Taxonomy" id="402998"/>
    <lineage>
        <taxon>Eukaryota</taxon>
        <taxon>Viridiplantae</taxon>
        <taxon>Streptophyta</taxon>
        <taxon>Embryophyta</taxon>
        <taxon>Tracheophyta</taxon>
        <taxon>Spermatophyta</taxon>
        <taxon>Magnoliopsida</taxon>
        <taxon>eudicotyledons</taxon>
        <taxon>Gunneridae</taxon>
        <taxon>Pentapetalae</taxon>
        <taxon>asterids</taxon>
        <taxon>lamiids</taxon>
        <taxon>Solanales</taxon>
        <taxon>Solanaceae</taxon>
        <taxon>Solanoideae</taxon>
        <taxon>Hyoscyameae</taxon>
        <taxon>Anisodus</taxon>
    </lineage>
</organism>
<sequence>MIRLEGKIREKKLRKFIWHPSTHLHLLHPSPAPFRIDPPPPAGWIWSILMSRQIKGEGFRFPPNSSDVVKFHGFVDQCFCCQPEILFFLVGVFVYFGPEDVLHKVLWVRYPDALRQSVRFDVS</sequence>
<keyword evidence="2" id="KW-1185">Reference proteome</keyword>